<dbReference type="Proteomes" id="UP000694845">
    <property type="component" value="Unplaced"/>
</dbReference>
<dbReference type="GO" id="GO:0009313">
    <property type="term" value="P:oligosaccharide catabolic process"/>
    <property type="evidence" value="ECO:0007669"/>
    <property type="project" value="TreeGrafter"/>
</dbReference>
<dbReference type="GO" id="GO:0005737">
    <property type="term" value="C:cytoplasm"/>
    <property type="evidence" value="ECO:0007669"/>
    <property type="project" value="TreeGrafter"/>
</dbReference>
<protein>
    <submittedName>
        <fullName evidence="5">Sialidase-2-like isoform X1</fullName>
    </submittedName>
</protein>
<keyword evidence="2" id="KW-0472">Membrane</keyword>
<dbReference type="AlphaFoldDB" id="A0A8B8A1Y4"/>
<comment type="similarity">
    <text evidence="1">Belongs to the glycosyl hydrolase 33 family.</text>
</comment>
<keyword evidence="2" id="KW-0812">Transmembrane</keyword>
<reference evidence="5" key="1">
    <citation type="submission" date="2025-08" db="UniProtKB">
        <authorList>
            <consortium name="RefSeq"/>
        </authorList>
    </citation>
    <scope>IDENTIFICATION</scope>
</reference>
<accession>A0A8B8A1Y4</accession>
<dbReference type="OrthoDB" id="2739686at2759"/>
<dbReference type="GO" id="GO:0006689">
    <property type="term" value="P:ganglioside catabolic process"/>
    <property type="evidence" value="ECO:0007669"/>
    <property type="project" value="TreeGrafter"/>
</dbReference>
<dbReference type="Gene3D" id="2.120.10.10">
    <property type="match status" value="1"/>
</dbReference>
<dbReference type="GeneID" id="110990601"/>
<dbReference type="KEGG" id="aplc:110990601"/>
<evidence type="ECO:0000259" key="3">
    <source>
        <dbReference type="Pfam" id="PF13088"/>
    </source>
</evidence>
<name>A0A8B8A1Y4_ACAPL</name>
<organism evidence="4 5">
    <name type="scientific">Acanthaster planci</name>
    <name type="common">Crown-of-thorns starfish</name>
    <dbReference type="NCBI Taxonomy" id="133434"/>
    <lineage>
        <taxon>Eukaryota</taxon>
        <taxon>Metazoa</taxon>
        <taxon>Echinodermata</taxon>
        <taxon>Eleutherozoa</taxon>
        <taxon>Asterozoa</taxon>
        <taxon>Asteroidea</taxon>
        <taxon>Valvatacea</taxon>
        <taxon>Valvatida</taxon>
        <taxon>Acanthasteridae</taxon>
        <taxon>Acanthaster</taxon>
    </lineage>
</organism>
<dbReference type="Pfam" id="PF13088">
    <property type="entry name" value="BNR_2"/>
    <property type="match status" value="1"/>
</dbReference>
<sequence length="526" mass="59463">MYMYMYGQTVFSRLRWVTLSTPQYGTQFWASDILVLSHPVRMLLRQIKMVLKRVAFSVRPSFQLVVIILSVLLVVWVLVLLQRPLDTMVSSKNEKIEVPRPLEYARTNPYDTQIETVYKQGFLGYNTSRIPALVYHQGYFLAFCEARKETYRDIGGMDLVVRRGRQSGWKVKWEQVVVVASKAGHRLMNPCPIVDRDLEAIVVVFIAIPAHLNQWTMVEMGFIQQQVMVTRSFDNGQTWTFPRDITDSTIGKMHIQPGIYAPGPGHGIQTSSGKLIVPGNYFVKDTYGSALKFEENIHDSANYANVLISMDGGISWSLGGSIPYGTDLSGWTVHSNEAMVVELKEGVLMLNSRTLHPDQPRVQSRSNNEGYSFFAGNLVPELIEPGYKVVDNQSLASRIGGCQASLIGFPAPNSASIPNTWLAFSNPASMYRERMSVRLSRDGGKTYSSPWTIYQGPSAYSDLTYFEIEDPDTGLKLQNFALLFEGGIDGPYERIMFKMFNLDALQSMVHRTVRQHRNEVDWNNSV</sequence>
<dbReference type="GO" id="GO:0004308">
    <property type="term" value="F:exo-alpha-sialidase activity"/>
    <property type="evidence" value="ECO:0007669"/>
    <property type="project" value="InterPro"/>
</dbReference>
<feature type="domain" description="Sialidase" evidence="3">
    <location>
        <begin position="155"/>
        <end position="464"/>
    </location>
</feature>
<keyword evidence="4" id="KW-1185">Reference proteome</keyword>
<dbReference type="GO" id="GO:0016020">
    <property type="term" value="C:membrane"/>
    <property type="evidence" value="ECO:0007669"/>
    <property type="project" value="TreeGrafter"/>
</dbReference>
<dbReference type="RefSeq" id="XP_022111372.1">
    <property type="nucleotide sequence ID" value="XM_022255680.1"/>
</dbReference>
<evidence type="ECO:0000313" key="4">
    <source>
        <dbReference type="Proteomes" id="UP000694845"/>
    </source>
</evidence>
<evidence type="ECO:0000256" key="2">
    <source>
        <dbReference type="SAM" id="Phobius"/>
    </source>
</evidence>
<dbReference type="InterPro" id="IPR011040">
    <property type="entry name" value="Sialidase"/>
</dbReference>
<gene>
    <name evidence="5" type="primary">LOC110990601</name>
</gene>
<dbReference type="PANTHER" id="PTHR10628:SF30">
    <property type="entry name" value="EXO-ALPHA-SIALIDASE"/>
    <property type="match status" value="1"/>
</dbReference>
<proteinExistence type="inferred from homology"/>
<dbReference type="CDD" id="cd15482">
    <property type="entry name" value="Sialidase_non-viral"/>
    <property type="match status" value="1"/>
</dbReference>
<dbReference type="InterPro" id="IPR036278">
    <property type="entry name" value="Sialidase_sf"/>
</dbReference>
<evidence type="ECO:0000313" key="5">
    <source>
        <dbReference type="RefSeq" id="XP_022111372.1"/>
    </source>
</evidence>
<dbReference type="PANTHER" id="PTHR10628">
    <property type="entry name" value="SIALIDASE"/>
    <property type="match status" value="1"/>
</dbReference>
<evidence type="ECO:0000256" key="1">
    <source>
        <dbReference type="ARBA" id="ARBA00009348"/>
    </source>
</evidence>
<dbReference type="SUPFAM" id="SSF50939">
    <property type="entry name" value="Sialidases"/>
    <property type="match status" value="1"/>
</dbReference>
<feature type="transmembrane region" description="Helical" evidence="2">
    <location>
        <begin position="64"/>
        <end position="81"/>
    </location>
</feature>
<dbReference type="InterPro" id="IPR026856">
    <property type="entry name" value="Sialidase_fam"/>
</dbReference>
<keyword evidence="2" id="KW-1133">Transmembrane helix</keyword>